<evidence type="ECO:0000313" key="2">
    <source>
        <dbReference type="EMBL" id="CEM24655.1"/>
    </source>
</evidence>
<dbReference type="AlphaFoldDB" id="A0A0G4G7R2"/>
<organism evidence="2">
    <name type="scientific">Chromera velia CCMP2878</name>
    <dbReference type="NCBI Taxonomy" id="1169474"/>
    <lineage>
        <taxon>Eukaryota</taxon>
        <taxon>Sar</taxon>
        <taxon>Alveolata</taxon>
        <taxon>Colpodellida</taxon>
        <taxon>Chromeraceae</taxon>
        <taxon>Chromera</taxon>
    </lineage>
</organism>
<dbReference type="PhylomeDB" id="A0A0G4G7R2"/>
<feature type="compositionally biased region" description="Basic and acidic residues" evidence="1">
    <location>
        <begin position="86"/>
        <end position="103"/>
    </location>
</feature>
<accession>A0A0G4G7R2</accession>
<feature type="compositionally biased region" description="Basic residues" evidence="1">
    <location>
        <begin position="118"/>
        <end position="132"/>
    </location>
</feature>
<feature type="region of interest" description="Disordered" evidence="1">
    <location>
        <begin position="86"/>
        <end position="138"/>
    </location>
</feature>
<proteinExistence type="predicted"/>
<evidence type="ECO:0000256" key="1">
    <source>
        <dbReference type="SAM" id="MobiDB-lite"/>
    </source>
</evidence>
<reference evidence="2" key="1">
    <citation type="submission" date="2014-11" db="EMBL/GenBank/DDBJ databases">
        <authorList>
            <person name="Otto D Thomas"/>
            <person name="Naeem Raeece"/>
        </authorList>
    </citation>
    <scope>NUCLEOTIDE SEQUENCE</scope>
</reference>
<dbReference type="EMBL" id="CDMZ01000959">
    <property type="protein sequence ID" value="CEM24655.1"/>
    <property type="molecule type" value="Genomic_DNA"/>
</dbReference>
<protein>
    <submittedName>
        <fullName evidence="2">Uncharacterized protein</fullName>
    </submittedName>
</protein>
<dbReference type="VEuPathDB" id="CryptoDB:Cvel_4302"/>
<name>A0A0G4G7R2_9ALVE</name>
<sequence>MRSSGIQILGVLQGFRGDATGNRREHRVRRVQSRGEESFHFPRIIYPPLPVHRGGRNEVEYRRGGGAYPEHREGAIWYINSALGGRGREGGKRREGVGGKLKDPAILWSSAPAPEGGKKKKKKKKKKTRGGKGRGMEADVVMGDVDAERQRERVERAERRIEENIRLVMG</sequence>
<gene>
    <name evidence="2" type="ORF">Cvel_4302</name>
</gene>